<feature type="signal peptide" evidence="6">
    <location>
        <begin position="1"/>
        <end position="20"/>
    </location>
</feature>
<keyword evidence="1" id="KW-0433">Leucine-rich repeat</keyword>
<sequence length="418" mass="48774">MEILIKASVVVLLCVMRGLCQNDDYDYDTDYGPGPEEYPGPYQITHNTEYSGPPPSYPNGCARECFCPPTFPQTMYCDNRKLKEIPNIPSHIQQVYLQFNDIEGVKVKSFINATALKEINLSHNRIKSNKIEALVFSKLHNLEQLFMDHNELEEIPPDLPNSIERIFLGFNRIFKLKEHDLRGLVKLTMLDLCNNQIDNFKGKTVNKLENLMQLNICNNKLHAMPGNLPPSIMYLSLENNSISKIPEDYFTKLQNLVAIRMSHNNLEEIPIKMFNLPNLMELNLGHNKLKQVFLIPKTLEHLYLQDNEFEVLNITKMCPVIDHLNPNRLTYLRLDQNKLKAPISMYAYLCFPHMQRIYYGEQKRVNGEYTRIQEPMLTHPPVSEEEDEDDEDDRREYAGYYQHEHGADTENYSDNYSY</sequence>
<keyword evidence="4" id="KW-0325">Glycoprotein</keyword>
<evidence type="ECO:0000313" key="9">
    <source>
        <dbReference type="Proteomes" id="UP000812440"/>
    </source>
</evidence>
<dbReference type="PANTHER" id="PTHR45712">
    <property type="entry name" value="AGAP008170-PA"/>
    <property type="match status" value="1"/>
</dbReference>
<dbReference type="Gene3D" id="3.80.10.10">
    <property type="entry name" value="Ribonuclease Inhibitor"/>
    <property type="match status" value="3"/>
</dbReference>
<dbReference type="EMBL" id="JAACNH010000007">
    <property type="protein sequence ID" value="KAG8436249.1"/>
    <property type="molecule type" value="Genomic_DNA"/>
</dbReference>
<evidence type="ECO:0000313" key="8">
    <source>
        <dbReference type="EMBL" id="KAG8436249.1"/>
    </source>
</evidence>
<dbReference type="SMART" id="SM00013">
    <property type="entry name" value="LRRNT"/>
    <property type="match status" value="1"/>
</dbReference>
<evidence type="ECO:0000256" key="3">
    <source>
        <dbReference type="ARBA" id="ARBA00022737"/>
    </source>
</evidence>
<dbReference type="GO" id="GO:0005615">
    <property type="term" value="C:extracellular space"/>
    <property type="evidence" value="ECO:0007669"/>
    <property type="project" value="TreeGrafter"/>
</dbReference>
<dbReference type="PROSITE" id="PS51450">
    <property type="entry name" value="LRR"/>
    <property type="match status" value="1"/>
</dbReference>
<accession>A0A8T2ITG2</accession>
<name>A0A8T2ITG2_9PIPI</name>
<dbReference type="Pfam" id="PF13855">
    <property type="entry name" value="LRR_8"/>
    <property type="match status" value="2"/>
</dbReference>
<dbReference type="InterPro" id="IPR000372">
    <property type="entry name" value="LRRNT"/>
</dbReference>
<dbReference type="Pfam" id="PF01462">
    <property type="entry name" value="LRRNT"/>
    <property type="match status" value="1"/>
</dbReference>
<protein>
    <recommendedName>
        <fullName evidence="7">LRRNT domain-containing protein</fullName>
    </recommendedName>
</protein>
<keyword evidence="2 6" id="KW-0732">Signal</keyword>
<proteinExistence type="predicted"/>
<feature type="compositionally biased region" description="Basic and acidic residues" evidence="5">
    <location>
        <begin position="394"/>
        <end position="408"/>
    </location>
</feature>
<evidence type="ECO:0000256" key="4">
    <source>
        <dbReference type="ARBA" id="ARBA00023180"/>
    </source>
</evidence>
<evidence type="ECO:0000256" key="1">
    <source>
        <dbReference type="ARBA" id="ARBA00022614"/>
    </source>
</evidence>
<evidence type="ECO:0000259" key="7">
    <source>
        <dbReference type="SMART" id="SM00013"/>
    </source>
</evidence>
<feature type="chain" id="PRO_5035761533" description="LRRNT domain-containing protein" evidence="6">
    <location>
        <begin position="21"/>
        <end position="418"/>
    </location>
</feature>
<dbReference type="SUPFAM" id="SSF52058">
    <property type="entry name" value="L domain-like"/>
    <property type="match status" value="1"/>
</dbReference>
<dbReference type="Proteomes" id="UP000812440">
    <property type="component" value="Chromosome 4"/>
</dbReference>
<organism evidence="8 9">
    <name type="scientific">Hymenochirus boettgeri</name>
    <name type="common">Congo dwarf clawed frog</name>
    <dbReference type="NCBI Taxonomy" id="247094"/>
    <lineage>
        <taxon>Eukaryota</taxon>
        <taxon>Metazoa</taxon>
        <taxon>Chordata</taxon>
        <taxon>Craniata</taxon>
        <taxon>Vertebrata</taxon>
        <taxon>Euteleostomi</taxon>
        <taxon>Amphibia</taxon>
        <taxon>Batrachia</taxon>
        <taxon>Anura</taxon>
        <taxon>Pipoidea</taxon>
        <taxon>Pipidae</taxon>
        <taxon>Pipinae</taxon>
        <taxon>Hymenochirus</taxon>
    </lineage>
</organism>
<dbReference type="InterPro" id="IPR050333">
    <property type="entry name" value="SLRP"/>
</dbReference>
<feature type="domain" description="LRRNT" evidence="7">
    <location>
        <begin position="60"/>
        <end position="94"/>
    </location>
</feature>
<dbReference type="AlphaFoldDB" id="A0A8T2ITG2"/>
<dbReference type="InterPro" id="IPR001611">
    <property type="entry name" value="Leu-rich_rpt"/>
</dbReference>
<keyword evidence="3" id="KW-0677">Repeat</keyword>
<dbReference type="SMART" id="SM00369">
    <property type="entry name" value="LRR_TYP"/>
    <property type="match status" value="4"/>
</dbReference>
<feature type="compositionally biased region" description="Acidic residues" evidence="5">
    <location>
        <begin position="383"/>
        <end position="393"/>
    </location>
</feature>
<dbReference type="InterPro" id="IPR003591">
    <property type="entry name" value="Leu-rich_rpt_typical-subtyp"/>
</dbReference>
<dbReference type="OrthoDB" id="1055097at2759"/>
<evidence type="ECO:0000256" key="6">
    <source>
        <dbReference type="SAM" id="SignalP"/>
    </source>
</evidence>
<dbReference type="InterPro" id="IPR032675">
    <property type="entry name" value="LRR_dom_sf"/>
</dbReference>
<keyword evidence="9" id="KW-1185">Reference proteome</keyword>
<feature type="region of interest" description="Disordered" evidence="5">
    <location>
        <begin position="374"/>
        <end position="418"/>
    </location>
</feature>
<dbReference type="PANTHER" id="PTHR45712:SF3">
    <property type="entry name" value="OSTEOMODULIN"/>
    <property type="match status" value="1"/>
</dbReference>
<evidence type="ECO:0000256" key="2">
    <source>
        <dbReference type="ARBA" id="ARBA00022729"/>
    </source>
</evidence>
<reference evidence="8" key="1">
    <citation type="thesis" date="2020" institute="ProQuest LLC" country="789 East Eisenhower Parkway, Ann Arbor, MI, USA">
        <title>Comparative Genomics and Chromosome Evolution.</title>
        <authorList>
            <person name="Mudd A.B."/>
        </authorList>
    </citation>
    <scope>NUCLEOTIDE SEQUENCE</scope>
    <source>
        <strain evidence="8">Female2</strain>
        <tissue evidence="8">Blood</tissue>
    </source>
</reference>
<gene>
    <name evidence="8" type="ORF">GDO86_007374</name>
</gene>
<evidence type="ECO:0000256" key="5">
    <source>
        <dbReference type="SAM" id="MobiDB-lite"/>
    </source>
</evidence>
<comment type="caution">
    <text evidence="8">The sequence shown here is derived from an EMBL/GenBank/DDBJ whole genome shotgun (WGS) entry which is preliminary data.</text>
</comment>